<dbReference type="RefSeq" id="WP_207003280.1">
    <property type="nucleotide sequence ID" value="NZ_JAEKJR010000002.1"/>
</dbReference>
<name>A0ABS3E9Q3_9GAMM</name>
<comment type="caution">
    <text evidence="1">The sequence shown here is derived from an EMBL/GenBank/DDBJ whole genome shotgun (WGS) entry which is preliminary data.</text>
</comment>
<reference evidence="1 2" key="1">
    <citation type="submission" date="2020-12" db="EMBL/GenBank/DDBJ databases">
        <title>Oil enriched cultivation method for isolating marine PHA-producing bacteria.</title>
        <authorList>
            <person name="Zheng W."/>
            <person name="Yu S."/>
            <person name="Huang Y."/>
        </authorList>
    </citation>
    <scope>NUCLEOTIDE SEQUENCE [LARGE SCALE GENOMIC DNA]</scope>
    <source>
        <strain evidence="1 2">SN0-2</strain>
    </source>
</reference>
<gene>
    <name evidence="1" type="ORF">JF535_14355</name>
</gene>
<keyword evidence="2" id="KW-1185">Reference proteome</keyword>
<sequence length="66" mass="7243">MSQIVIQLCLPGRRGMYSAAALGLRAMVPSSWLRSFCICLSITLCKHLCAKRICAVVSTGVRRMIT</sequence>
<protein>
    <submittedName>
        <fullName evidence="1">Uncharacterized protein</fullName>
    </submittedName>
</protein>
<dbReference type="Proteomes" id="UP000664293">
    <property type="component" value="Unassembled WGS sequence"/>
</dbReference>
<organism evidence="1 2">
    <name type="scientific">Microbulbifer salipaludis</name>
    <dbReference type="NCBI Taxonomy" id="187980"/>
    <lineage>
        <taxon>Bacteria</taxon>
        <taxon>Pseudomonadati</taxon>
        <taxon>Pseudomonadota</taxon>
        <taxon>Gammaproteobacteria</taxon>
        <taxon>Cellvibrionales</taxon>
        <taxon>Microbulbiferaceae</taxon>
        <taxon>Microbulbifer</taxon>
    </lineage>
</organism>
<dbReference type="EMBL" id="JAEKJR010000002">
    <property type="protein sequence ID" value="MBN8432031.1"/>
    <property type="molecule type" value="Genomic_DNA"/>
</dbReference>
<evidence type="ECO:0000313" key="2">
    <source>
        <dbReference type="Proteomes" id="UP000664293"/>
    </source>
</evidence>
<accession>A0ABS3E9Q3</accession>
<evidence type="ECO:0000313" key="1">
    <source>
        <dbReference type="EMBL" id="MBN8432031.1"/>
    </source>
</evidence>
<proteinExistence type="predicted"/>